<sequence>MPLIPMTLCSFQSDFEKGITEVEGCKERSTSSEKFLVLDNHAPAEKERSRILSMDKTAAPKVASNVGFVCLKSEEETEPAKLSGTVPEPSGEPLKLKNSPQLNLATKYRKALQAYQRKQKWYNPSIICSIDRMTDQIYEELISSVASEINIDHIISNLIELELEVQT</sequence>
<organism evidence="2 3">
    <name type="scientific">Apolygus lucorum</name>
    <name type="common">Small green plant bug</name>
    <name type="synonym">Lygocoris lucorum</name>
    <dbReference type="NCBI Taxonomy" id="248454"/>
    <lineage>
        <taxon>Eukaryota</taxon>
        <taxon>Metazoa</taxon>
        <taxon>Ecdysozoa</taxon>
        <taxon>Arthropoda</taxon>
        <taxon>Hexapoda</taxon>
        <taxon>Insecta</taxon>
        <taxon>Pterygota</taxon>
        <taxon>Neoptera</taxon>
        <taxon>Paraneoptera</taxon>
        <taxon>Hemiptera</taxon>
        <taxon>Heteroptera</taxon>
        <taxon>Panheteroptera</taxon>
        <taxon>Cimicomorpha</taxon>
        <taxon>Miridae</taxon>
        <taxon>Mirini</taxon>
        <taxon>Apolygus</taxon>
    </lineage>
</organism>
<protein>
    <submittedName>
        <fullName evidence="2">Uncharacterized protein</fullName>
    </submittedName>
</protein>
<evidence type="ECO:0000256" key="1">
    <source>
        <dbReference type="SAM" id="MobiDB-lite"/>
    </source>
</evidence>
<name>A0A8S9X4V4_APOLU</name>
<accession>A0A8S9X4V4</accession>
<proteinExistence type="predicted"/>
<evidence type="ECO:0000313" key="2">
    <source>
        <dbReference type="EMBL" id="KAF6203524.1"/>
    </source>
</evidence>
<gene>
    <name evidence="2" type="ORF">GE061_001855</name>
</gene>
<dbReference type="EMBL" id="WIXP02000010">
    <property type="protein sequence ID" value="KAF6203524.1"/>
    <property type="molecule type" value="Genomic_DNA"/>
</dbReference>
<dbReference type="Proteomes" id="UP000466442">
    <property type="component" value="Unassembled WGS sequence"/>
</dbReference>
<keyword evidence="3" id="KW-1185">Reference proteome</keyword>
<comment type="caution">
    <text evidence="2">The sequence shown here is derived from an EMBL/GenBank/DDBJ whole genome shotgun (WGS) entry which is preliminary data.</text>
</comment>
<dbReference type="AlphaFoldDB" id="A0A8S9X4V4"/>
<evidence type="ECO:0000313" key="3">
    <source>
        <dbReference type="Proteomes" id="UP000466442"/>
    </source>
</evidence>
<feature type="region of interest" description="Disordered" evidence="1">
    <location>
        <begin position="75"/>
        <end position="94"/>
    </location>
</feature>
<reference evidence="2" key="1">
    <citation type="journal article" date="2021" name="Mol. Ecol. Resour.">
        <title>Apolygus lucorum genome provides insights into omnivorousness and mesophyll feeding.</title>
        <authorList>
            <person name="Liu Y."/>
            <person name="Liu H."/>
            <person name="Wang H."/>
            <person name="Huang T."/>
            <person name="Liu B."/>
            <person name="Yang B."/>
            <person name="Yin L."/>
            <person name="Li B."/>
            <person name="Zhang Y."/>
            <person name="Zhang S."/>
            <person name="Jiang F."/>
            <person name="Zhang X."/>
            <person name="Ren Y."/>
            <person name="Wang B."/>
            <person name="Wang S."/>
            <person name="Lu Y."/>
            <person name="Wu K."/>
            <person name="Fan W."/>
            <person name="Wang G."/>
        </authorList>
    </citation>
    <scope>NUCLEOTIDE SEQUENCE</scope>
    <source>
        <strain evidence="2">12Hb</strain>
    </source>
</reference>